<reference evidence="2" key="1">
    <citation type="journal article" date="2023" name="Science">
        <title>Genome structures resolve the early diversification of teleost fishes.</title>
        <authorList>
            <person name="Parey E."/>
            <person name="Louis A."/>
            <person name="Montfort J."/>
            <person name="Bouchez O."/>
            <person name="Roques C."/>
            <person name="Iampietro C."/>
            <person name="Lluch J."/>
            <person name="Castinel A."/>
            <person name="Donnadieu C."/>
            <person name="Desvignes T."/>
            <person name="Floi Bucao C."/>
            <person name="Jouanno E."/>
            <person name="Wen M."/>
            <person name="Mejri S."/>
            <person name="Dirks R."/>
            <person name="Jansen H."/>
            <person name="Henkel C."/>
            <person name="Chen W.J."/>
            <person name="Zahm M."/>
            <person name="Cabau C."/>
            <person name="Klopp C."/>
            <person name="Thompson A.W."/>
            <person name="Robinson-Rechavi M."/>
            <person name="Braasch I."/>
            <person name="Lecointre G."/>
            <person name="Bobe J."/>
            <person name="Postlethwait J.H."/>
            <person name="Berthelot C."/>
            <person name="Roest Crollius H."/>
            <person name="Guiguen Y."/>
        </authorList>
    </citation>
    <scope>NUCLEOTIDE SEQUENCE</scope>
    <source>
        <strain evidence="2">NC1722</strain>
    </source>
</reference>
<keyword evidence="3" id="KW-1185">Reference proteome</keyword>
<dbReference type="Proteomes" id="UP001221898">
    <property type="component" value="Unassembled WGS sequence"/>
</dbReference>
<evidence type="ECO:0000313" key="3">
    <source>
        <dbReference type="Proteomes" id="UP001221898"/>
    </source>
</evidence>
<sequence length="199" mass="21056">MWGMLTGKCAAACTPGTAAGEAGVPEDSSATSLAIKDAPIAGRALASCMRLYRQHKRDLRIVYCYSAWLQSSARRAEPPQIRRPIPLRSLGAAGYPVPNPEQVRVASCRVYVCIVHSGARGNGRGVTIPICSRSFSPGANLQGAAGERGRVTGGSSRQGTGHRGAGPEREQRVPPHRSFRVRERCAFDSGRPSDTAASG</sequence>
<accession>A0AAD7SDY7</accession>
<evidence type="ECO:0000256" key="1">
    <source>
        <dbReference type="SAM" id="MobiDB-lite"/>
    </source>
</evidence>
<name>A0AAD7SDY7_9TELE</name>
<proteinExistence type="predicted"/>
<dbReference type="EMBL" id="JAINUG010000075">
    <property type="protein sequence ID" value="KAJ8400567.1"/>
    <property type="molecule type" value="Genomic_DNA"/>
</dbReference>
<organism evidence="2 3">
    <name type="scientific">Aldrovandia affinis</name>
    <dbReference type="NCBI Taxonomy" id="143900"/>
    <lineage>
        <taxon>Eukaryota</taxon>
        <taxon>Metazoa</taxon>
        <taxon>Chordata</taxon>
        <taxon>Craniata</taxon>
        <taxon>Vertebrata</taxon>
        <taxon>Euteleostomi</taxon>
        <taxon>Actinopterygii</taxon>
        <taxon>Neopterygii</taxon>
        <taxon>Teleostei</taxon>
        <taxon>Notacanthiformes</taxon>
        <taxon>Halosauridae</taxon>
        <taxon>Aldrovandia</taxon>
    </lineage>
</organism>
<gene>
    <name evidence="2" type="ORF">AAFF_G00393360</name>
</gene>
<feature type="region of interest" description="Disordered" evidence="1">
    <location>
        <begin position="141"/>
        <end position="199"/>
    </location>
</feature>
<dbReference type="AlphaFoldDB" id="A0AAD7SDY7"/>
<comment type="caution">
    <text evidence="2">The sequence shown here is derived from an EMBL/GenBank/DDBJ whole genome shotgun (WGS) entry which is preliminary data.</text>
</comment>
<evidence type="ECO:0000313" key="2">
    <source>
        <dbReference type="EMBL" id="KAJ8400567.1"/>
    </source>
</evidence>
<protein>
    <submittedName>
        <fullName evidence="2">Uncharacterized protein</fullName>
    </submittedName>
</protein>